<sequence length="90" mass="9914">MGADQSAVRSTAPGLEISSVIRAIRACRVHSLTGRRRGPRHIISRAPSKAYGLHKRHGATRAIPSTSHERSRDPPTGVQSCHEHMLMRQD</sequence>
<evidence type="ECO:0000313" key="3">
    <source>
        <dbReference type="Proteomes" id="UP001558613"/>
    </source>
</evidence>
<gene>
    <name evidence="2" type="ORF">QQF64_030100</name>
</gene>
<comment type="caution">
    <text evidence="2">The sequence shown here is derived from an EMBL/GenBank/DDBJ whole genome shotgun (WGS) entry which is preliminary data.</text>
</comment>
<evidence type="ECO:0000256" key="1">
    <source>
        <dbReference type="SAM" id="MobiDB-lite"/>
    </source>
</evidence>
<reference evidence="2 3" key="1">
    <citation type="submission" date="2023-09" db="EMBL/GenBank/DDBJ databases">
        <authorList>
            <person name="Wang M."/>
        </authorList>
    </citation>
    <scope>NUCLEOTIDE SEQUENCE [LARGE SCALE GENOMIC DNA]</scope>
    <source>
        <strain evidence="2">GT-2023</strain>
        <tissue evidence="2">Liver</tissue>
    </source>
</reference>
<name>A0ABR3N2G7_9TELE</name>
<proteinExistence type="predicted"/>
<dbReference type="Proteomes" id="UP001558613">
    <property type="component" value="Unassembled WGS sequence"/>
</dbReference>
<accession>A0ABR3N2G7</accession>
<dbReference type="EMBL" id="JAYMGO010000007">
    <property type="protein sequence ID" value="KAL1271084.1"/>
    <property type="molecule type" value="Genomic_DNA"/>
</dbReference>
<protein>
    <submittedName>
        <fullName evidence="2">Uncharacterized protein</fullName>
    </submittedName>
</protein>
<evidence type="ECO:0000313" key="2">
    <source>
        <dbReference type="EMBL" id="KAL1271084.1"/>
    </source>
</evidence>
<feature type="compositionally biased region" description="Basic and acidic residues" evidence="1">
    <location>
        <begin position="81"/>
        <end position="90"/>
    </location>
</feature>
<feature type="region of interest" description="Disordered" evidence="1">
    <location>
        <begin position="47"/>
        <end position="90"/>
    </location>
</feature>
<organism evidence="2 3">
    <name type="scientific">Cirrhinus molitorella</name>
    <name type="common">mud carp</name>
    <dbReference type="NCBI Taxonomy" id="172907"/>
    <lineage>
        <taxon>Eukaryota</taxon>
        <taxon>Metazoa</taxon>
        <taxon>Chordata</taxon>
        <taxon>Craniata</taxon>
        <taxon>Vertebrata</taxon>
        <taxon>Euteleostomi</taxon>
        <taxon>Actinopterygii</taxon>
        <taxon>Neopterygii</taxon>
        <taxon>Teleostei</taxon>
        <taxon>Ostariophysi</taxon>
        <taxon>Cypriniformes</taxon>
        <taxon>Cyprinidae</taxon>
        <taxon>Labeoninae</taxon>
        <taxon>Labeonini</taxon>
        <taxon>Cirrhinus</taxon>
    </lineage>
</organism>
<keyword evidence="3" id="KW-1185">Reference proteome</keyword>